<evidence type="ECO:0000313" key="3">
    <source>
        <dbReference type="EMBL" id="KAK1648247.1"/>
    </source>
</evidence>
<dbReference type="PANTHER" id="PTHR33137">
    <property type="entry name" value="MEDIATOR OF RNA POLYMERASE II TRANSCRIPTION SUBUNIT 15A-RELATED"/>
    <property type="match status" value="1"/>
</dbReference>
<name>A0AAD8S9W3_LOLMU</name>
<feature type="domain" description="ARC105/Med15 mediator subunit C-terminal" evidence="2">
    <location>
        <begin position="393"/>
        <end position="466"/>
    </location>
</feature>
<dbReference type="GO" id="GO:0031490">
    <property type="term" value="F:chromatin DNA binding"/>
    <property type="evidence" value="ECO:0007669"/>
    <property type="project" value="InterPro"/>
</dbReference>
<dbReference type="PANTHER" id="PTHR33137:SF10">
    <property type="entry name" value="EXPRESSED PROTEIN"/>
    <property type="match status" value="1"/>
</dbReference>
<protein>
    <recommendedName>
        <fullName evidence="2">ARC105/Med15 mediator subunit C-terminal domain-containing protein</fullName>
    </recommendedName>
</protein>
<feature type="compositionally biased region" description="Polar residues" evidence="1">
    <location>
        <begin position="66"/>
        <end position="78"/>
    </location>
</feature>
<feature type="region of interest" description="Disordered" evidence="1">
    <location>
        <begin position="1"/>
        <end position="78"/>
    </location>
</feature>
<feature type="compositionally biased region" description="Polar residues" evidence="1">
    <location>
        <begin position="32"/>
        <end position="50"/>
    </location>
</feature>
<dbReference type="EMBL" id="JAUUTY010000004">
    <property type="protein sequence ID" value="KAK1648247.1"/>
    <property type="molecule type" value="Genomic_DNA"/>
</dbReference>
<dbReference type="InterPro" id="IPR044661">
    <property type="entry name" value="MED15a/b/c-like"/>
</dbReference>
<feature type="compositionally biased region" description="Basic and acidic residues" evidence="1">
    <location>
        <begin position="1"/>
        <end position="10"/>
    </location>
</feature>
<proteinExistence type="predicted"/>
<feature type="region of interest" description="Disordered" evidence="1">
    <location>
        <begin position="237"/>
        <end position="270"/>
    </location>
</feature>
<organism evidence="3 4">
    <name type="scientific">Lolium multiflorum</name>
    <name type="common">Italian ryegrass</name>
    <name type="synonym">Lolium perenne subsp. multiflorum</name>
    <dbReference type="NCBI Taxonomy" id="4521"/>
    <lineage>
        <taxon>Eukaryota</taxon>
        <taxon>Viridiplantae</taxon>
        <taxon>Streptophyta</taxon>
        <taxon>Embryophyta</taxon>
        <taxon>Tracheophyta</taxon>
        <taxon>Spermatophyta</taxon>
        <taxon>Magnoliopsida</taxon>
        <taxon>Liliopsida</taxon>
        <taxon>Poales</taxon>
        <taxon>Poaceae</taxon>
        <taxon>BOP clade</taxon>
        <taxon>Pooideae</taxon>
        <taxon>Poodae</taxon>
        <taxon>Poeae</taxon>
        <taxon>Poeae Chloroplast Group 2 (Poeae type)</taxon>
        <taxon>Loliodinae</taxon>
        <taxon>Loliinae</taxon>
        <taxon>Lolium</taxon>
    </lineage>
</organism>
<evidence type="ECO:0000259" key="2">
    <source>
        <dbReference type="Pfam" id="PF21539"/>
    </source>
</evidence>
<keyword evidence="4" id="KW-1185">Reference proteome</keyword>
<evidence type="ECO:0000256" key="1">
    <source>
        <dbReference type="SAM" id="MobiDB-lite"/>
    </source>
</evidence>
<reference evidence="3" key="1">
    <citation type="submission" date="2023-07" db="EMBL/GenBank/DDBJ databases">
        <title>A chromosome-level genome assembly of Lolium multiflorum.</title>
        <authorList>
            <person name="Chen Y."/>
            <person name="Copetti D."/>
            <person name="Kolliker R."/>
            <person name="Studer B."/>
        </authorList>
    </citation>
    <scope>NUCLEOTIDE SEQUENCE</scope>
    <source>
        <strain evidence="3">02402/16</strain>
        <tissue evidence="3">Leaf</tissue>
    </source>
</reference>
<accession>A0AAD8S9W3</accession>
<sequence length="493" mass="53438">MQEEPLRDAQETSSSSSAPPSPSKVLGVGKNSAPSLPSSPARTLREQNTVPDVAVTSESVPEVSATDETNSGQKPVANTRSEFAAAIQEAAAADAHGEAAFAEMEQAMTGLTDKKVEPPILPRDFASKSPSSDADPLHGGVIDDPATLSSGYIKLLKDNYLSKLVELDQQYTVPELTEGENTEEFNNTVRTKKSIRKALKFLQTEKNHVHDGLMKKFPKYEALIVSLMPLLLEMRSPLSGDKRPQQKQAQPADASPSFPISSPEGQVQREGAETLVAKSPFDRLRYAVQSSSPEAFRSSVCSMAYVFGESNGMPFEVRASDSESSRVRSPKRQKMQGAIYALSEEVKSINRTLIDTEITISGDSGTSCDAGTTIKLSYTAVALSPELKSLFASSEMYDIMPAKLSVPSDYPRRSPMLITDEGDDQLRKKPSAISNSVHAAFSLALKNLPESHSIKDIAKAWDTCVRTAVTKLAQQYGGGTFSSRFGSWERCTR</sequence>
<gene>
    <name evidence="3" type="ORF">QYE76_066052</name>
</gene>
<dbReference type="GO" id="GO:0003713">
    <property type="term" value="F:transcription coactivator activity"/>
    <property type="evidence" value="ECO:0007669"/>
    <property type="project" value="InterPro"/>
</dbReference>
<dbReference type="Proteomes" id="UP001231189">
    <property type="component" value="Unassembled WGS sequence"/>
</dbReference>
<dbReference type="Pfam" id="PF21539">
    <property type="entry name" value="Med15_C"/>
    <property type="match status" value="1"/>
</dbReference>
<comment type="caution">
    <text evidence="3">The sequence shown here is derived from an EMBL/GenBank/DDBJ whole genome shotgun (WGS) entry which is preliminary data.</text>
</comment>
<feature type="region of interest" description="Disordered" evidence="1">
    <location>
        <begin position="116"/>
        <end position="137"/>
    </location>
</feature>
<dbReference type="InterPro" id="IPR048386">
    <property type="entry name" value="Med15_C"/>
</dbReference>
<evidence type="ECO:0000313" key="4">
    <source>
        <dbReference type="Proteomes" id="UP001231189"/>
    </source>
</evidence>
<dbReference type="AlphaFoldDB" id="A0AAD8S9W3"/>